<reference evidence="2" key="2">
    <citation type="submission" date="2021-08" db="EMBL/GenBank/DDBJ databases">
        <authorList>
            <person name="Tani A."/>
            <person name="Ola A."/>
            <person name="Ogura Y."/>
            <person name="Katsura K."/>
            <person name="Hayashi T."/>
        </authorList>
    </citation>
    <scope>NUCLEOTIDE SEQUENCE</scope>
    <source>
        <strain evidence="2">NBRC 15689</strain>
    </source>
</reference>
<dbReference type="EMBL" id="BPQV01000009">
    <property type="protein sequence ID" value="GJE28225.1"/>
    <property type="molecule type" value="Genomic_DNA"/>
</dbReference>
<evidence type="ECO:0000313" key="2">
    <source>
        <dbReference type="EMBL" id="GJE28225.1"/>
    </source>
</evidence>
<dbReference type="Proteomes" id="UP001055156">
    <property type="component" value="Unassembled WGS sequence"/>
</dbReference>
<sequence>MSSGVRALFGILLATSPAAQAAESCRSGIARTERLQGLGPRGELVLADGGRIVLSGIGWPEDEATAAEAGAWLSGHRGSLLRLTPRGEADRWGRIPADAVTEGEEPVDLGAGLVASGLAYADAGEVDRLCRPALLALEEAPRKAGLGVWREGVFDAARAEELGTRAGRFVVATGRVRSVGERRSRTYLNFSARGEAGLSVTVTKRTWRSMRERGLSAETLKGRFVRVRGMLEIWRGPILDIASADMIEVLEGDRAPRR</sequence>
<evidence type="ECO:0000313" key="3">
    <source>
        <dbReference type="Proteomes" id="UP001055156"/>
    </source>
</evidence>
<gene>
    <name evidence="2" type="ORF">LKMONMHP_3092</name>
</gene>
<dbReference type="RefSeq" id="WP_238312090.1">
    <property type="nucleotide sequence ID" value="NZ_BPQV01000009.1"/>
</dbReference>
<dbReference type="SUPFAM" id="SSF50199">
    <property type="entry name" value="Staphylococcal nuclease"/>
    <property type="match status" value="1"/>
</dbReference>
<protein>
    <recommendedName>
        <fullName evidence="4">DNA-binding protein</fullName>
    </recommendedName>
</protein>
<keyword evidence="3" id="KW-1185">Reference proteome</keyword>
<reference evidence="2" key="1">
    <citation type="journal article" date="2021" name="Front. Microbiol.">
        <title>Comprehensive Comparative Genomics and Phenotyping of Methylobacterium Species.</title>
        <authorList>
            <person name="Alessa O."/>
            <person name="Ogura Y."/>
            <person name="Fujitani Y."/>
            <person name="Takami H."/>
            <person name="Hayashi T."/>
            <person name="Sahin N."/>
            <person name="Tani A."/>
        </authorList>
    </citation>
    <scope>NUCLEOTIDE SEQUENCE</scope>
    <source>
        <strain evidence="2">NBRC 15689</strain>
    </source>
</reference>
<comment type="caution">
    <text evidence="2">The sequence shown here is derived from an EMBL/GenBank/DDBJ whole genome shotgun (WGS) entry which is preliminary data.</text>
</comment>
<feature type="signal peptide" evidence="1">
    <location>
        <begin position="1"/>
        <end position="21"/>
    </location>
</feature>
<evidence type="ECO:0008006" key="4">
    <source>
        <dbReference type="Google" id="ProtNLM"/>
    </source>
</evidence>
<evidence type="ECO:0000256" key="1">
    <source>
        <dbReference type="SAM" id="SignalP"/>
    </source>
</evidence>
<accession>A0ABQ4TDP6</accession>
<proteinExistence type="predicted"/>
<organism evidence="2 3">
    <name type="scientific">Methylobacterium organophilum</name>
    <dbReference type="NCBI Taxonomy" id="410"/>
    <lineage>
        <taxon>Bacteria</taxon>
        <taxon>Pseudomonadati</taxon>
        <taxon>Pseudomonadota</taxon>
        <taxon>Alphaproteobacteria</taxon>
        <taxon>Hyphomicrobiales</taxon>
        <taxon>Methylobacteriaceae</taxon>
        <taxon>Methylobacterium</taxon>
    </lineage>
</organism>
<dbReference type="Gene3D" id="2.40.50.90">
    <property type="match status" value="1"/>
</dbReference>
<keyword evidence="1" id="KW-0732">Signal</keyword>
<feature type="chain" id="PRO_5046141575" description="DNA-binding protein" evidence="1">
    <location>
        <begin position="22"/>
        <end position="258"/>
    </location>
</feature>
<name>A0ABQ4TDP6_METOR</name>
<dbReference type="InterPro" id="IPR035437">
    <property type="entry name" value="SNase_OB-fold_sf"/>
</dbReference>